<evidence type="ECO:0000256" key="5">
    <source>
        <dbReference type="ARBA" id="ARBA00022777"/>
    </source>
</evidence>
<evidence type="ECO:0000259" key="10">
    <source>
        <dbReference type="SMART" id="SM00387"/>
    </source>
</evidence>
<dbReference type="SUPFAM" id="SSF55874">
    <property type="entry name" value="ATPase domain of HSP90 chaperone/DNA topoisomerase II/histidine kinase"/>
    <property type="match status" value="1"/>
</dbReference>
<evidence type="ECO:0000256" key="9">
    <source>
        <dbReference type="SAM" id="MobiDB-lite"/>
    </source>
</evidence>
<evidence type="ECO:0000313" key="12">
    <source>
        <dbReference type="Proteomes" id="UP001430584"/>
    </source>
</evidence>
<dbReference type="Gene3D" id="1.20.140.20">
    <property type="entry name" value="Alpha-ketoacid/pyruvate dehydrogenase kinase, N-terminal domain"/>
    <property type="match status" value="1"/>
</dbReference>
<feature type="compositionally biased region" description="Polar residues" evidence="9">
    <location>
        <begin position="624"/>
        <end position="636"/>
    </location>
</feature>
<feature type="region of interest" description="Disordered" evidence="9">
    <location>
        <begin position="203"/>
        <end position="229"/>
    </location>
</feature>
<protein>
    <recommendedName>
        <fullName evidence="8">Protein-serine/threonine kinase</fullName>
        <ecNumber evidence="8">2.7.11.-</ecNumber>
    </recommendedName>
</protein>
<dbReference type="InterPro" id="IPR003594">
    <property type="entry name" value="HATPase_dom"/>
</dbReference>
<keyword evidence="7 8" id="KW-0496">Mitochondrion</keyword>
<dbReference type="Proteomes" id="UP001430584">
    <property type="component" value="Unassembled WGS sequence"/>
</dbReference>
<feature type="compositionally biased region" description="Polar residues" evidence="9">
    <location>
        <begin position="136"/>
        <end position="153"/>
    </location>
</feature>
<gene>
    <name evidence="11" type="ORF">SLS55_000684</name>
</gene>
<evidence type="ECO:0000256" key="4">
    <source>
        <dbReference type="ARBA" id="ARBA00022741"/>
    </source>
</evidence>
<evidence type="ECO:0000313" key="11">
    <source>
        <dbReference type="EMBL" id="KAL0264733.1"/>
    </source>
</evidence>
<feature type="compositionally biased region" description="Polar residues" evidence="9">
    <location>
        <begin position="394"/>
        <end position="428"/>
    </location>
</feature>
<feature type="region of interest" description="Disordered" evidence="9">
    <location>
        <begin position="808"/>
        <end position="830"/>
    </location>
</feature>
<comment type="caution">
    <text evidence="11">The sequence shown here is derived from an EMBL/GenBank/DDBJ whole genome shotgun (WGS) entry which is preliminary data.</text>
</comment>
<dbReference type="SMART" id="SM00387">
    <property type="entry name" value="HATPase_c"/>
    <property type="match status" value="1"/>
</dbReference>
<dbReference type="SUPFAM" id="SSF69012">
    <property type="entry name" value="alpha-ketoacid dehydrogenase kinase, N-terminal domain"/>
    <property type="match status" value="1"/>
</dbReference>
<feature type="compositionally biased region" description="Low complexity" evidence="9">
    <location>
        <begin position="466"/>
        <end position="476"/>
    </location>
</feature>
<evidence type="ECO:0000256" key="2">
    <source>
        <dbReference type="ARBA" id="ARBA00022553"/>
    </source>
</evidence>
<dbReference type="InterPro" id="IPR036890">
    <property type="entry name" value="HATPase_C_sf"/>
</dbReference>
<evidence type="ECO:0000256" key="7">
    <source>
        <dbReference type="ARBA" id="ARBA00023128"/>
    </source>
</evidence>
<keyword evidence="2" id="KW-0597">Phosphoprotein</keyword>
<keyword evidence="4 8" id="KW-0547">Nucleotide-binding</keyword>
<feature type="region of interest" description="Disordered" evidence="9">
    <location>
        <begin position="115"/>
        <end position="156"/>
    </location>
</feature>
<dbReference type="Pfam" id="PF10436">
    <property type="entry name" value="BCDHK_Adom3"/>
    <property type="match status" value="1"/>
</dbReference>
<evidence type="ECO:0000256" key="8">
    <source>
        <dbReference type="RuleBase" id="RU366032"/>
    </source>
</evidence>
<keyword evidence="3 8" id="KW-0808">Transferase</keyword>
<dbReference type="InterPro" id="IPR018955">
    <property type="entry name" value="BCDHK/PDK_N"/>
</dbReference>
<sequence>MAEDEKAAESVGSRRGQKNLPPLQTQLDSAQVPHSSRWRRSRAVVPPPPEHKVAPPPPQPVPDPPAKLENRKSTMSLFSLFNRPRVERARGHHEIGLPTIPDVAEAKPTTALSAVTATPHSAPGKPVDQRAMTPKSRGSSFNRKSRTGGSSNWEPPPLFQAYPQALKHAMLPAPNASAEAIISTQAHKRQYSILKENLQSKLDLSNGGDEASPTTEKLQKREKRMSTSSTLAAPDMTHKIYVLSTSGYLLQYSGEGPSERMPEKILQLGRDSAAFACDLIPGKHWVLQISQSTTDDGTVTAQQPRSLLSRFRMQGAAAKRTAAILLLVFDTPEEMGEWLTAIRQEIDILAGRKTRSDVDQENSQENGAPKLTKMPSHRYYVQRDPSRFDGERSPMTSPVGSPAQTSMDWPSATMRRNASDAASTTSRFTFKRRSVEGSSMATTSYDGSQLNQLREDSRLSMASNRTSGTSPATSTGPPSPVRDSTPLPADEAQRSPTTLKSFSMSPSTSSRRRSMPMNPLSPTDEDQAQKSQRHSTFGVTPAGARQSPVPPSEDGHKSPTPDGSAPRTIKNRMSFSRPFNLHTSHGYTPMPTIRSASAPPEKMTMPAGQAVSTDTAESARPPSTIGSLPSTANSNSNPTQRQTPPPNPGFRPIPVRTSFMPARRTSSLGPALPVNLFDSANFTLAILPARLAHRIQSLRNLPYIVVSNPHVSKIHGNYLHSLSTLLPWAEKRVESLEDEIRFTEVMADLVHTHANTISILARGFLEARRYISPQEVTRFLDEHLRARIGTRLIAEQHIALHMSSQPHNELCQDDEKGQSNASSDGEPKSSFIGVIDTELRPADIVRHCENMVSEICELKYGVRPRIVITGEPDYAFAHIPMHLEYIITELLKNAFRATVERGMEREPIEVTIAPLPETPVPSSPPPPTPAPPAAANPAPHGGEDAADAAITNEDQGNADRASKTEPMLQKEAQTPARRRAATANIRPLERSTPGVTIRIRDRGGGISPANYSRIWEYSFTTFNEDDARASLHGGGGGGGGHPLDALSAISGPGGDAGNPTGSSLAGLGYGLPLGRAYAEYFGGGIAVQSLWGWGTDVYLSLRGVGKVD</sequence>
<dbReference type="PANTHER" id="PTHR11947">
    <property type="entry name" value="PYRUVATE DEHYDROGENASE KINASE"/>
    <property type="match status" value="1"/>
</dbReference>
<proteinExistence type="inferred from homology"/>
<keyword evidence="6 8" id="KW-0067">ATP-binding</keyword>
<keyword evidence="12" id="KW-1185">Reference proteome</keyword>
<feature type="compositionally biased region" description="Low complexity" evidence="9">
    <location>
        <begin position="501"/>
        <end position="522"/>
    </location>
</feature>
<comment type="similarity">
    <text evidence="1 8">Belongs to the PDK/BCKDK protein kinase family.</text>
</comment>
<feature type="region of interest" description="Disordered" evidence="9">
    <location>
        <begin position="354"/>
        <end position="656"/>
    </location>
</feature>
<feature type="compositionally biased region" description="Polar residues" evidence="9">
    <location>
        <begin position="22"/>
        <end position="34"/>
    </location>
</feature>
<feature type="region of interest" description="Disordered" evidence="9">
    <location>
        <begin position="1"/>
        <end position="73"/>
    </location>
</feature>
<dbReference type="InterPro" id="IPR036784">
    <property type="entry name" value="AK/P_DHK_N_sf"/>
</dbReference>
<name>A0ABR3CXX7_9PEZI</name>
<dbReference type="Gene3D" id="3.30.565.10">
    <property type="entry name" value="Histidine kinase-like ATPase, C-terminal domain"/>
    <property type="match status" value="1"/>
</dbReference>
<feature type="domain" description="Histidine kinase/HSP90-like ATPase" evidence="10">
    <location>
        <begin position="878"/>
        <end position="1105"/>
    </location>
</feature>
<feature type="region of interest" description="Disordered" evidence="9">
    <location>
        <begin position="914"/>
        <end position="1001"/>
    </location>
</feature>
<organism evidence="11 12">
    <name type="scientific">Diplodia seriata</name>
    <dbReference type="NCBI Taxonomy" id="420778"/>
    <lineage>
        <taxon>Eukaryota</taxon>
        <taxon>Fungi</taxon>
        <taxon>Dikarya</taxon>
        <taxon>Ascomycota</taxon>
        <taxon>Pezizomycotina</taxon>
        <taxon>Dothideomycetes</taxon>
        <taxon>Dothideomycetes incertae sedis</taxon>
        <taxon>Botryosphaeriales</taxon>
        <taxon>Botryosphaeriaceae</taxon>
        <taxon>Diplodia</taxon>
    </lineage>
</organism>
<dbReference type="EC" id="2.7.11.-" evidence="8"/>
<evidence type="ECO:0000256" key="6">
    <source>
        <dbReference type="ARBA" id="ARBA00022840"/>
    </source>
</evidence>
<dbReference type="EMBL" id="JAJVCZ030000001">
    <property type="protein sequence ID" value="KAL0264733.1"/>
    <property type="molecule type" value="Genomic_DNA"/>
</dbReference>
<feature type="compositionally biased region" description="Pro residues" evidence="9">
    <location>
        <begin position="54"/>
        <end position="65"/>
    </location>
</feature>
<accession>A0ABR3CXX7</accession>
<comment type="subcellular location">
    <subcellularLocation>
        <location evidence="8">Mitochondrion matrix</location>
    </subcellularLocation>
</comment>
<dbReference type="GeneID" id="92004769"/>
<evidence type="ECO:0000256" key="3">
    <source>
        <dbReference type="ARBA" id="ARBA00022679"/>
    </source>
</evidence>
<feature type="compositionally biased region" description="Polar residues" evidence="9">
    <location>
        <begin position="436"/>
        <end position="452"/>
    </location>
</feature>
<evidence type="ECO:0000256" key="1">
    <source>
        <dbReference type="ARBA" id="ARBA00006155"/>
    </source>
</evidence>
<dbReference type="InterPro" id="IPR039028">
    <property type="entry name" value="BCKD/PDK"/>
</dbReference>
<feature type="compositionally biased region" description="Pro residues" evidence="9">
    <location>
        <begin position="916"/>
        <end position="934"/>
    </location>
</feature>
<dbReference type="RefSeq" id="XP_066637473.1">
    <property type="nucleotide sequence ID" value="XM_066772194.1"/>
</dbReference>
<keyword evidence="5 8" id="KW-0418">Kinase</keyword>
<dbReference type="PANTHER" id="PTHR11947:SF20">
    <property type="entry name" value="[3-METHYL-2-OXOBUTANOATE DEHYDROGENASE [LIPOAMIDE]] KINASE, MITOCHONDRIAL"/>
    <property type="match status" value="1"/>
</dbReference>
<reference evidence="11 12" key="1">
    <citation type="submission" date="2024-02" db="EMBL/GenBank/DDBJ databases">
        <title>De novo assembly and annotation of 12 fungi associated with fruit tree decline syndrome in Ontario, Canada.</title>
        <authorList>
            <person name="Sulman M."/>
            <person name="Ellouze W."/>
            <person name="Ilyukhin E."/>
        </authorList>
    </citation>
    <scope>NUCLEOTIDE SEQUENCE [LARGE SCALE GENOMIC DNA]</scope>
    <source>
        <strain evidence="11 12">FDS-637</strain>
    </source>
</reference>